<evidence type="ECO:0000313" key="1">
    <source>
        <dbReference type="EMBL" id="KAJ6038244.1"/>
    </source>
</evidence>
<proteinExistence type="predicted"/>
<dbReference type="Proteomes" id="UP001219568">
    <property type="component" value="Unassembled WGS sequence"/>
</dbReference>
<gene>
    <name evidence="1" type="ORF">N7460_008015</name>
</gene>
<dbReference type="EMBL" id="JAQJZL010000009">
    <property type="protein sequence ID" value="KAJ6038244.1"/>
    <property type="molecule type" value="Genomic_DNA"/>
</dbReference>
<keyword evidence="2" id="KW-1185">Reference proteome</keyword>
<protein>
    <submittedName>
        <fullName evidence="1">Uncharacterized protein</fullName>
    </submittedName>
</protein>
<accession>A0AAD6IA35</accession>
<organism evidence="1 2">
    <name type="scientific">Penicillium canescens</name>
    <dbReference type="NCBI Taxonomy" id="5083"/>
    <lineage>
        <taxon>Eukaryota</taxon>
        <taxon>Fungi</taxon>
        <taxon>Dikarya</taxon>
        <taxon>Ascomycota</taxon>
        <taxon>Pezizomycotina</taxon>
        <taxon>Eurotiomycetes</taxon>
        <taxon>Eurotiomycetidae</taxon>
        <taxon>Eurotiales</taxon>
        <taxon>Aspergillaceae</taxon>
        <taxon>Penicillium</taxon>
    </lineage>
</organism>
<name>A0AAD6IA35_PENCN</name>
<reference evidence="1" key="1">
    <citation type="journal article" date="2023" name="IMA Fungus">
        <title>Comparative genomic study of the Penicillium genus elucidates a diverse pangenome and 15 lateral gene transfer events.</title>
        <authorList>
            <person name="Petersen C."/>
            <person name="Sorensen T."/>
            <person name="Nielsen M.R."/>
            <person name="Sondergaard T.E."/>
            <person name="Sorensen J.L."/>
            <person name="Fitzpatrick D.A."/>
            <person name="Frisvad J.C."/>
            <person name="Nielsen K.L."/>
        </authorList>
    </citation>
    <scope>NUCLEOTIDE SEQUENCE</scope>
    <source>
        <strain evidence="1">IBT 15450</strain>
    </source>
</reference>
<reference evidence="1" key="2">
    <citation type="submission" date="2023-01" db="EMBL/GenBank/DDBJ databases">
        <authorList>
            <person name="Petersen C."/>
        </authorList>
    </citation>
    <scope>NUCLEOTIDE SEQUENCE</scope>
    <source>
        <strain evidence="1">IBT 15450</strain>
    </source>
</reference>
<evidence type="ECO:0000313" key="2">
    <source>
        <dbReference type="Proteomes" id="UP001219568"/>
    </source>
</evidence>
<sequence>MNRDLIGLEYILSDVGEQTTLLRFSCDILILLFSQANSNEGDLVAIDLELHPEQARQRSFLPFLLHEPVSSSDPIFVRHTLLYIWCGMFTTVWVLWGIDFETLGRTQFSIERLVDVELGKRICFEIYEGHLYVVSIIDQQESSFYHWSCYAPNHKNNQGNGRLWRLDHREGPIHEMWADLSIQVDEEKGRPVIVECRREWLDGRSENYRTYYTTPLPRPDEALAMHSKELTRLTDTMDSGEAHSQLQGKPLVRDRHAEHDISRPLDQRFDFIPADTRHSSYHLAAATYVDPNLQADGVRSQHCLRLRTRERSCAIHERGVEHFDSRGVCLWPSKDAPSDLLALLCPDSSTSLVRTVCDERSIIYSTSAEGLPPNHHILILINFDPMIHFPYMTSLPEQNASTKSARKVLDAPLPDLHFPRRLVQNAEAYHQSIRQGYRFERLTSKNFSNSP</sequence>
<comment type="caution">
    <text evidence="1">The sequence shown here is derived from an EMBL/GenBank/DDBJ whole genome shotgun (WGS) entry which is preliminary data.</text>
</comment>
<dbReference type="AlphaFoldDB" id="A0AAD6IA35"/>